<reference evidence="2 3" key="1">
    <citation type="submission" date="2019-02" db="EMBL/GenBank/DDBJ databases">
        <title>Deep-cultivation of Planctomycetes and their phenomic and genomic characterization uncovers novel biology.</title>
        <authorList>
            <person name="Wiegand S."/>
            <person name="Jogler M."/>
            <person name="Boedeker C."/>
            <person name="Pinto D."/>
            <person name="Vollmers J."/>
            <person name="Rivas-Marin E."/>
            <person name="Kohn T."/>
            <person name="Peeters S.H."/>
            <person name="Heuer A."/>
            <person name="Rast P."/>
            <person name="Oberbeckmann S."/>
            <person name="Bunk B."/>
            <person name="Jeske O."/>
            <person name="Meyerdierks A."/>
            <person name="Storesund J.E."/>
            <person name="Kallscheuer N."/>
            <person name="Luecker S."/>
            <person name="Lage O.M."/>
            <person name="Pohl T."/>
            <person name="Merkel B.J."/>
            <person name="Hornburger P."/>
            <person name="Mueller R.-W."/>
            <person name="Bruemmer F."/>
            <person name="Labrenz M."/>
            <person name="Spormann A.M."/>
            <person name="Op Den Camp H."/>
            <person name="Overmann J."/>
            <person name="Amann R."/>
            <person name="Jetten M.S.M."/>
            <person name="Mascher T."/>
            <person name="Medema M.H."/>
            <person name="Devos D.P."/>
            <person name="Kaster A.-K."/>
            <person name="Ovreas L."/>
            <person name="Rohde M."/>
            <person name="Galperin M.Y."/>
            <person name="Jogler C."/>
        </authorList>
    </citation>
    <scope>NUCLEOTIDE SEQUENCE [LARGE SCALE GENOMIC DNA]</scope>
    <source>
        <strain evidence="2 3">Pan14r</strain>
    </source>
</reference>
<feature type="signal peptide" evidence="1">
    <location>
        <begin position="1"/>
        <end position="26"/>
    </location>
</feature>
<comment type="caution">
    <text evidence="2">The sequence shown here is derived from an EMBL/GenBank/DDBJ whole genome shotgun (WGS) entry which is preliminary data.</text>
</comment>
<dbReference type="EMBL" id="SJPL01000001">
    <property type="protein sequence ID" value="TWT72081.1"/>
    <property type="molecule type" value="Genomic_DNA"/>
</dbReference>
<name>A0A5C5YC97_9PLAN</name>
<protein>
    <submittedName>
        <fullName evidence="2">Uncharacterized protein</fullName>
    </submittedName>
</protein>
<feature type="chain" id="PRO_5022936983" evidence="1">
    <location>
        <begin position="27"/>
        <end position="192"/>
    </location>
</feature>
<gene>
    <name evidence="2" type="ORF">Pan14r_43980</name>
</gene>
<dbReference type="Proteomes" id="UP000317238">
    <property type="component" value="Unassembled WGS sequence"/>
</dbReference>
<proteinExistence type="predicted"/>
<sequence precursor="true">MRSFTGPLTLSAFGLLTVLASSPVLADDAATKTTEKINVLNEAQLTVPAAFKKSPPKSRIVEAEFVATDGKGDDELTARVYGMASGGGLEPNIARWKGQFSESPEGAFKREAMKVGDWQVVIVDHAGSFSERMGGGPFAGGRMVKREDYAMTGAILQSPKGRLYFVKMIGPAKVVQANRDDFVKMIKSLDAS</sequence>
<accession>A0A5C5YC97</accession>
<dbReference type="AlphaFoldDB" id="A0A5C5YC97"/>
<dbReference type="RefSeq" id="WP_145293789.1">
    <property type="nucleotide sequence ID" value="NZ_CP036319.1"/>
</dbReference>
<dbReference type="OrthoDB" id="5764172at2"/>
<evidence type="ECO:0000313" key="3">
    <source>
        <dbReference type="Proteomes" id="UP000317238"/>
    </source>
</evidence>
<organism evidence="2 3">
    <name type="scientific">Crateriforma conspicua</name>
    <dbReference type="NCBI Taxonomy" id="2527996"/>
    <lineage>
        <taxon>Bacteria</taxon>
        <taxon>Pseudomonadati</taxon>
        <taxon>Planctomycetota</taxon>
        <taxon>Planctomycetia</taxon>
        <taxon>Planctomycetales</taxon>
        <taxon>Planctomycetaceae</taxon>
        <taxon>Crateriforma</taxon>
    </lineage>
</organism>
<evidence type="ECO:0000256" key="1">
    <source>
        <dbReference type="SAM" id="SignalP"/>
    </source>
</evidence>
<keyword evidence="1" id="KW-0732">Signal</keyword>
<keyword evidence="3" id="KW-1185">Reference proteome</keyword>
<evidence type="ECO:0000313" key="2">
    <source>
        <dbReference type="EMBL" id="TWT72081.1"/>
    </source>
</evidence>